<gene>
    <name evidence="1" type="ORF">KUCAC02_027031</name>
</gene>
<evidence type="ECO:0000313" key="1">
    <source>
        <dbReference type="EMBL" id="KAI4807204.1"/>
    </source>
</evidence>
<dbReference type="Proteomes" id="UP001057452">
    <property type="component" value="Chromosome 19"/>
</dbReference>
<keyword evidence="2" id="KW-1185">Reference proteome</keyword>
<protein>
    <submittedName>
        <fullName evidence="1">Uncharacterized protein</fullName>
    </submittedName>
</protein>
<evidence type="ECO:0000313" key="2">
    <source>
        <dbReference type="Proteomes" id="UP001057452"/>
    </source>
</evidence>
<comment type="caution">
    <text evidence="1">The sequence shown here is derived from an EMBL/GenBank/DDBJ whole genome shotgun (WGS) entry which is preliminary data.</text>
</comment>
<accession>A0ACB9W2J9</accession>
<proteinExistence type="predicted"/>
<reference evidence="1" key="1">
    <citation type="submission" date="2022-05" db="EMBL/GenBank/DDBJ databases">
        <title>Chromosome-level genome of Chaenocephalus aceratus.</title>
        <authorList>
            <person name="Park H."/>
        </authorList>
    </citation>
    <scope>NUCLEOTIDE SEQUENCE</scope>
    <source>
        <strain evidence="1">KU_202001</strain>
    </source>
</reference>
<sequence length="201" mass="22694">MSKLQAVRALLAERLSAAAEQIFSSEEAADMPSEQHRAAVHKRLSMVADEIFRILEDMMGEYEARVTESHQESQSQPPDVMLKTETNVPSSVTHKQNSDLCGACGKHLDSDESLEVHLQTHKEENICRDSEEKQSEAEGSVNKEDSDEEWKDSEEGDSEKEQIKDRPCLRKSKTKGAKDYKDLSNPKYLCKTHPEESTQSL</sequence>
<organism evidence="1 2">
    <name type="scientific">Chaenocephalus aceratus</name>
    <name type="common">Blackfin icefish</name>
    <name type="synonym">Chaenichthys aceratus</name>
    <dbReference type="NCBI Taxonomy" id="36190"/>
    <lineage>
        <taxon>Eukaryota</taxon>
        <taxon>Metazoa</taxon>
        <taxon>Chordata</taxon>
        <taxon>Craniata</taxon>
        <taxon>Vertebrata</taxon>
        <taxon>Euteleostomi</taxon>
        <taxon>Actinopterygii</taxon>
        <taxon>Neopterygii</taxon>
        <taxon>Teleostei</taxon>
        <taxon>Neoteleostei</taxon>
        <taxon>Acanthomorphata</taxon>
        <taxon>Eupercaria</taxon>
        <taxon>Perciformes</taxon>
        <taxon>Notothenioidei</taxon>
        <taxon>Channichthyidae</taxon>
        <taxon>Chaenocephalus</taxon>
    </lineage>
</organism>
<name>A0ACB9W2J9_CHAAC</name>
<dbReference type="EMBL" id="CM043803">
    <property type="protein sequence ID" value="KAI4807204.1"/>
    <property type="molecule type" value="Genomic_DNA"/>
</dbReference>